<organism evidence="1 2">
    <name type="scientific">Pseudacidovorax intermedius</name>
    <dbReference type="NCBI Taxonomy" id="433924"/>
    <lineage>
        <taxon>Bacteria</taxon>
        <taxon>Pseudomonadati</taxon>
        <taxon>Pseudomonadota</taxon>
        <taxon>Betaproteobacteria</taxon>
        <taxon>Burkholderiales</taxon>
        <taxon>Comamonadaceae</taxon>
        <taxon>Pseudacidovorax</taxon>
    </lineage>
</organism>
<dbReference type="EMBL" id="LDSL01000023">
    <property type="protein sequence ID" value="KTT27054.1"/>
    <property type="molecule type" value="Genomic_DNA"/>
</dbReference>
<sequence length="284" mass="30989">MPRQPPQPGAGLGLKPQHFDEALAADADGLWFEVHPENYMVDGGPRLAWLERIAARHPLSLHGVAMSLGGCEPLDAAHLRRFRGLVDRLQPVLVSEHLAWSRAGGRYLPELLPVLRTDASLARIAERVDRAQQALGRRLAIENPSHYLRLDGHGWTETDFLAELVASTGCGLLLDVNNVQVSCRNLGQDAVAYLDGFPAEAVMELHIAGHAPDPVHGEALLVDTHDRAVAPEVWALLARFVDRHGPRPVLLERDGDVPGFPTLMAERARAQRCLDGIALPEALA</sequence>
<dbReference type="PANTHER" id="PTHR42194:SF1">
    <property type="entry name" value="UPF0276 PROTEIN HI_1600"/>
    <property type="match status" value="1"/>
</dbReference>
<dbReference type="AlphaFoldDB" id="A0A147HB64"/>
<proteinExistence type="predicted"/>
<dbReference type="SUPFAM" id="SSF51658">
    <property type="entry name" value="Xylose isomerase-like"/>
    <property type="match status" value="1"/>
</dbReference>
<dbReference type="PANTHER" id="PTHR42194">
    <property type="entry name" value="UPF0276 PROTEIN HI_1600"/>
    <property type="match status" value="1"/>
</dbReference>
<evidence type="ECO:0000313" key="2">
    <source>
        <dbReference type="Proteomes" id="UP000072741"/>
    </source>
</evidence>
<dbReference type="Pfam" id="PF05114">
    <property type="entry name" value="MbnB_TglH_ChrH"/>
    <property type="match status" value="1"/>
</dbReference>
<dbReference type="OrthoDB" id="9763101at2"/>
<dbReference type="PATRIC" id="fig|433924.3.peg.2303"/>
<dbReference type="InterPro" id="IPR036237">
    <property type="entry name" value="Xyl_isomerase-like_sf"/>
</dbReference>
<dbReference type="RefSeq" id="WP_058640534.1">
    <property type="nucleotide sequence ID" value="NZ_LDSL01000023.1"/>
</dbReference>
<comment type="caution">
    <text evidence="1">The sequence shown here is derived from an EMBL/GenBank/DDBJ whole genome shotgun (WGS) entry which is preliminary data.</text>
</comment>
<dbReference type="NCBIfam" id="NF003818">
    <property type="entry name" value="PRK05409.1"/>
    <property type="match status" value="1"/>
</dbReference>
<evidence type="ECO:0000313" key="1">
    <source>
        <dbReference type="EMBL" id="KTT27054.1"/>
    </source>
</evidence>
<dbReference type="Gene3D" id="3.20.20.150">
    <property type="entry name" value="Divalent-metal-dependent TIM barrel enzymes"/>
    <property type="match status" value="1"/>
</dbReference>
<protein>
    <submittedName>
        <fullName evidence="1">Uncharacterized protein</fullName>
    </submittedName>
</protein>
<dbReference type="Proteomes" id="UP000072741">
    <property type="component" value="Unassembled WGS sequence"/>
</dbReference>
<accession>A0A147HB64</accession>
<gene>
    <name evidence="1" type="ORF">NS331_03005</name>
</gene>
<name>A0A147HB64_9BURK</name>
<keyword evidence="2" id="KW-1185">Reference proteome</keyword>
<dbReference type="InterPro" id="IPR007801">
    <property type="entry name" value="MbnB/TglH/ChrH"/>
</dbReference>
<reference evidence="1 2" key="1">
    <citation type="journal article" date="2016" name="Front. Microbiol.">
        <title>Genomic Resource of Rice Seed Associated Bacteria.</title>
        <authorList>
            <person name="Midha S."/>
            <person name="Bansal K."/>
            <person name="Sharma S."/>
            <person name="Kumar N."/>
            <person name="Patil P.P."/>
            <person name="Chaudhry V."/>
            <person name="Patil P.B."/>
        </authorList>
    </citation>
    <scope>NUCLEOTIDE SEQUENCE [LARGE SCALE GENOMIC DNA]</scope>
    <source>
        <strain evidence="1 2">NS331</strain>
    </source>
</reference>